<dbReference type="InterPro" id="IPR050706">
    <property type="entry name" value="Cyclic-di-GMP_PDE-like"/>
</dbReference>
<dbReference type="PANTHER" id="PTHR33121">
    <property type="entry name" value="CYCLIC DI-GMP PHOSPHODIESTERASE PDEF"/>
    <property type="match status" value="1"/>
</dbReference>
<dbReference type="SMART" id="SM00052">
    <property type="entry name" value="EAL"/>
    <property type="match status" value="1"/>
</dbReference>
<dbReference type="InterPro" id="IPR035919">
    <property type="entry name" value="EAL_sf"/>
</dbReference>
<evidence type="ECO:0000313" key="8">
    <source>
        <dbReference type="EMBL" id="MBU3850251.1"/>
    </source>
</evidence>
<keyword evidence="1" id="KW-0004">4Fe-4S</keyword>
<comment type="caution">
    <text evidence="8">The sequence shown here is derived from an EMBL/GenBank/DDBJ whole genome shotgun (WGS) entry which is preliminary data.</text>
</comment>
<dbReference type="PROSITE" id="PS51656">
    <property type="entry name" value="4FE4S"/>
    <property type="match status" value="1"/>
</dbReference>
<keyword evidence="2" id="KW-0479">Metal-binding</keyword>
<dbReference type="InterPro" id="IPR007202">
    <property type="entry name" value="4Fe-4S_dom"/>
</dbReference>
<dbReference type="GO" id="GO:0071111">
    <property type="term" value="F:cyclic-guanylate-specific phosphodiesterase activity"/>
    <property type="evidence" value="ECO:0007669"/>
    <property type="project" value="InterPro"/>
</dbReference>
<feature type="domain" description="4Fe-4S ferredoxin-type" evidence="6">
    <location>
        <begin position="6"/>
        <end position="36"/>
    </location>
</feature>
<reference evidence="8" key="2">
    <citation type="submission" date="2021-04" db="EMBL/GenBank/DDBJ databases">
        <authorList>
            <person name="Gilroy R."/>
        </authorList>
    </citation>
    <scope>NUCLEOTIDE SEQUENCE</scope>
    <source>
        <strain evidence="8">Gambia15-2214</strain>
    </source>
</reference>
<sequence>MPQSEKKVVYTNQQCVGCNRCITGCPSLGANYATVRNGTFQVLVNNTFCVQCGKCKQECSHSIRQYTDDTTAFFDALKNNKKLALIVSPALYTVYPEETPGILGYLKSLGVTCIYDGAIGGDISALAHIQYMYEHPTEGRISSTCSALTNYVEKHKPELIPTLAPVQIPAVCLALYMRDYVGIQKEIAYISPCIAEIGITENFETKSAIRYVITIEHLLEYLKDTDTASYSADFDKHSQDLGYLLSNAGGLKEVVEHYSATQETILPFSDLKSLGEGPESVSTALLSSENSFFVEFMQCEHGCLTGTGLQDKTITTKNILLTYNRTRNVKIADFKNRRFSNPQEAINQAIKHLSVSGKELQLHDFYRKFTAIGVSEKEITPEELEKAYLSMGKNTPQSRRIDCRHCGYGSCALMAEAIAKGYNVPDNCGSYKKQKALKIYTTDVSTGLPNKLSMFETGNQLITDKTFTDYTYVLIQTRNLFLYNEWFGYERTNIVLREFGEIATHYLEKEEKLFFVESGKFVLFLNKAHVKYLVFLLNHLMLPSLSNQGDFTLHFSVRAGIYEPTGAEKDFSDILQCLYATMMQDPNSDVVYYNQDIADKTTTQLMYVQQVPQAIADKEFFVVYQPKVNQCTNTLEGAEALIRWRRNGVIVSPDNFIPICESTGIIQQIDFYVLNQVCSAIDSWLSQGLEPVKVSVNFSKQHFSHFDVAKRIRNIVDNWYIPHELIEIEFTETAYNEDKNMLATAISQLKKDNFSVSIDDFGSGYSSLSLLENLTFDVLKLDKSLIDTLLQNAQSQIVVTNIVKMAKDLQMKTVAEGVETQETATLLKDLNCDMIQGYFYDKPLEQEEFEKRLKNKTYTVSGKSQSE</sequence>
<name>A0A9E2L379_9SPIR</name>
<dbReference type="InterPro" id="IPR043128">
    <property type="entry name" value="Rev_trsase/Diguanyl_cyclase"/>
</dbReference>
<dbReference type="PROSITE" id="PS00198">
    <property type="entry name" value="4FE4S_FER_1"/>
    <property type="match status" value="1"/>
</dbReference>
<keyword evidence="3" id="KW-0408">Iron</keyword>
<dbReference type="InterPro" id="IPR029787">
    <property type="entry name" value="Nucleotide_cyclase"/>
</dbReference>
<dbReference type="Gene3D" id="3.40.50.1780">
    <property type="match status" value="1"/>
</dbReference>
<dbReference type="GO" id="GO:0051539">
    <property type="term" value="F:4 iron, 4 sulfur cluster binding"/>
    <property type="evidence" value="ECO:0007669"/>
    <property type="project" value="UniProtKB-KW"/>
</dbReference>
<dbReference type="Pfam" id="PF13237">
    <property type="entry name" value="Fer4_10"/>
    <property type="match status" value="1"/>
</dbReference>
<dbReference type="SUPFAM" id="SSF54862">
    <property type="entry name" value="4Fe-4S ferredoxins"/>
    <property type="match status" value="1"/>
</dbReference>
<dbReference type="Gene3D" id="1.10.15.40">
    <property type="entry name" value="Electron transport complex subunit B, putative Fe-S cluster"/>
    <property type="match status" value="1"/>
</dbReference>
<evidence type="ECO:0000256" key="1">
    <source>
        <dbReference type="ARBA" id="ARBA00022485"/>
    </source>
</evidence>
<dbReference type="InterPro" id="IPR009016">
    <property type="entry name" value="Fe_hydrogenase"/>
</dbReference>
<dbReference type="SUPFAM" id="SSF53920">
    <property type="entry name" value="Fe-only hydrogenase"/>
    <property type="match status" value="1"/>
</dbReference>
<dbReference type="PROSITE" id="PS50883">
    <property type="entry name" value="EAL"/>
    <property type="match status" value="1"/>
</dbReference>
<reference evidence="8" key="1">
    <citation type="journal article" date="2021" name="PeerJ">
        <title>Extensive microbial diversity within the chicken gut microbiome revealed by metagenomics and culture.</title>
        <authorList>
            <person name="Gilroy R."/>
            <person name="Ravi A."/>
            <person name="Getino M."/>
            <person name="Pursley I."/>
            <person name="Horton D.L."/>
            <person name="Alikhan N.F."/>
            <person name="Baker D."/>
            <person name="Gharbi K."/>
            <person name="Hall N."/>
            <person name="Watson M."/>
            <person name="Adriaenssens E.M."/>
            <person name="Foster-Nyarko E."/>
            <person name="Jarju S."/>
            <person name="Secka A."/>
            <person name="Antonio M."/>
            <person name="Oren A."/>
            <person name="Chaudhuri R.R."/>
            <person name="La Ragione R."/>
            <person name="Hildebrand F."/>
            <person name="Pallen M.J."/>
        </authorList>
    </citation>
    <scope>NUCLEOTIDE SEQUENCE</scope>
    <source>
        <strain evidence="8">Gambia15-2214</strain>
    </source>
</reference>
<dbReference type="InterPro" id="IPR001633">
    <property type="entry name" value="EAL_dom"/>
</dbReference>
<evidence type="ECO:0000256" key="3">
    <source>
        <dbReference type="ARBA" id="ARBA00023004"/>
    </source>
</evidence>
<dbReference type="Pfam" id="PF02906">
    <property type="entry name" value="Fe_hyd_lg_C"/>
    <property type="match status" value="1"/>
</dbReference>
<feature type="domain" description="4Fe-4S ferredoxin-type" evidence="6">
    <location>
        <begin position="40"/>
        <end position="69"/>
    </location>
</feature>
<dbReference type="SUPFAM" id="SSF55073">
    <property type="entry name" value="Nucleotide cyclase"/>
    <property type="match status" value="1"/>
</dbReference>
<accession>A0A9E2L379</accession>
<dbReference type="Gene3D" id="3.30.70.20">
    <property type="match status" value="1"/>
</dbReference>
<organism evidence="8 9">
    <name type="scientific">Candidatus Treponema excrementipullorum</name>
    <dbReference type="NCBI Taxonomy" id="2838768"/>
    <lineage>
        <taxon>Bacteria</taxon>
        <taxon>Pseudomonadati</taxon>
        <taxon>Spirochaetota</taxon>
        <taxon>Spirochaetia</taxon>
        <taxon>Spirochaetales</taxon>
        <taxon>Treponemataceae</taxon>
        <taxon>Treponema</taxon>
    </lineage>
</organism>
<dbReference type="Gene3D" id="3.30.70.270">
    <property type="match status" value="1"/>
</dbReference>
<evidence type="ECO:0000259" key="5">
    <source>
        <dbReference type="PROSITE" id="PS50883"/>
    </source>
</evidence>
<dbReference type="InterPro" id="IPR017900">
    <property type="entry name" value="4Fe4S_Fe_S_CS"/>
</dbReference>
<dbReference type="Pfam" id="PF00563">
    <property type="entry name" value="EAL"/>
    <property type="match status" value="1"/>
</dbReference>
<dbReference type="SUPFAM" id="SSF141868">
    <property type="entry name" value="EAL domain-like"/>
    <property type="match status" value="1"/>
</dbReference>
<feature type="domain" description="4Fe-4S" evidence="7">
    <location>
        <begin position="383"/>
        <end position="445"/>
    </location>
</feature>
<dbReference type="Proteomes" id="UP000823914">
    <property type="component" value="Unassembled WGS sequence"/>
</dbReference>
<dbReference type="InterPro" id="IPR004108">
    <property type="entry name" value="Fe_hydrogenase_lsu_C"/>
</dbReference>
<evidence type="ECO:0000259" key="7">
    <source>
        <dbReference type="PROSITE" id="PS51656"/>
    </source>
</evidence>
<evidence type="ECO:0000313" key="9">
    <source>
        <dbReference type="Proteomes" id="UP000823914"/>
    </source>
</evidence>
<dbReference type="GO" id="GO:0046872">
    <property type="term" value="F:metal ion binding"/>
    <property type="evidence" value="ECO:0007669"/>
    <property type="project" value="UniProtKB-KW"/>
</dbReference>
<dbReference type="PANTHER" id="PTHR33121:SF79">
    <property type="entry name" value="CYCLIC DI-GMP PHOSPHODIESTERASE PDED-RELATED"/>
    <property type="match status" value="1"/>
</dbReference>
<dbReference type="AlphaFoldDB" id="A0A9E2L379"/>
<dbReference type="CDD" id="cd01948">
    <property type="entry name" value="EAL"/>
    <property type="match status" value="1"/>
</dbReference>
<gene>
    <name evidence="8" type="ORF">IAA16_06770</name>
</gene>
<protein>
    <submittedName>
        <fullName evidence="8">EAL domain-containing protein</fullName>
    </submittedName>
</protein>
<dbReference type="EMBL" id="JAHLFV010000161">
    <property type="protein sequence ID" value="MBU3850251.1"/>
    <property type="molecule type" value="Genomic_DNA"/>
</dbReference>
<dbReference type="PROSITE" id="PS51379">
    <property type="entry name" value="4FE4S_FER_2"/>
    <property type="match status" value="2"/>
</dbReference>
<evidence type="ECO:0000256" key="4">
    <source>
        <dbReference type="ARBA" id="ARBA00023014"/>
    </source>
</evidence>
<dbReference type="InterPro" id="IPR017896">
    <property type="entry name" value="4Fe4S_Fe-S-bd"/>
</dbReference>
<dbReference type="Gene3D" id="3.20.20.450">
    <property type="entry name" value="EAL domain"/>
    <property type="match status" value="1"/>
</dbReference>
<feature type="domain" description="EAL" evidence="5">
    <location>
        <begin position="604"/>
        <end position="857"/>
    </location>
</feature>
<dbReference type="Gene3D" id="3.40.950.10">
    <property type="entry name" value="Fe-only Hydrogenase (Larger Subunit), Chain L, domain 3"/>
    <property type="match status" value="1"/>
</dbReference>
<evidence type="ECO:0000256" key="2">
    <source>
        <dbReference type="ARBA" id="ARBA00022723"/>
    </source>
</evidence>
<evidence type="ECO:0000259" key="6">
    <source>
        <dbReference type="PROSITE" id="PS51379"/>
    </source>
</evidence>
<dbReference type="Pfam" id="PF04060">
    <property type="entry name" value="FeS"/>
    <property type="match status" value="1"/>
</dbReference>
<keyword evidence="4" id="KW-0411">Iron-sulfur</keyword>
<proteinExistence type="predicted"/>